<reference evidence="2" key="1">
    <citation type="journal article" date="2019" name="Int. J. Syst. Evol. Microbiol.">
        <title>The Global Catalogue of Microorganisms (GCM) 10K type strain sequencing project: providing services to taxonomists for standard genome sequencing and annotation.</title>
        <authorList>
            <consortium name="The Broad Institute Genomics Platform"/>
            <consortium name="The Broad Institute Genome Sequencing Center for Infectious Disease"/>
            <person name="Wu L."/>
            <person name="Ma J."/>
        </authorList>
    </citation>
    <scope>NUCLEOTIDE SEQUENCE [LARGE SCALE GENOMIC DNA]</scope>
    <source>
        <strain evidence="2">JCM 17923</strain>
    </source>
</reference>
<organism evidence="1 2">
    <name type="scientific">Hymenobacter saemangeumensis</name>
    <dbReference type="NCBI Taxonomy" id="1084522"/>
    <lineage>
        <taxon>Bacteria</taxon>
        <taxon>Pseudomonadati</taxon>
        <taxon>Bacteroidota</taxon>
        <taxon>Cytophagia</taxon>
        <taxon>Cytophagales</taxon>
        <taxon>Hymenobacteraceae</taxon>
        <taxon>Hymenobacter</taxon>
    </lineage>
</organism>
<dbReference type="RefSeq" id="WP_345236670.1">
    <property type="nucleotide sequence ID" value="NZ_BAABGZ010000055.1"/>
</dbReference>
<accession>A0ABP8IK06</accession>
<evidence type="ECO:0000313" key="1">
    <source>
        <dbReference type="EMBL" id="GAA4360914.1"/>
    </source>
</evidence>
<sequence length="318" mass="35144">MVEHKVWTTFHKTATAPIASKYKTYSVEYDFGTPLLYQPKGPTLGGLNYSKTGGDLLLKITQKGLTTQAGNIERHAVLGGTTNEHFTASLSYQGQVGYELIDKRTNTPLVSFKKNEGTDNSPEFAYQADLELYLQEAFADEVAEKLLSMMRKRIDYTLLDHHWSARLGVNLVEGDLPAYQDISRAAVEFERLLSGPAIEKAKLLPLVAVWEAQLAKADWSNKKAEINRKVANALLGNLCAAYLLLEDYQRLDEKAQVYARENRGVYGVVFGTELPSITFEVEPGFSGPTAGTVELEKDNVAAYYSVVNFSGMLAGPSN</sequence>
<name>A0ABP8IK06_9BACT</name>
<protein>
    <submittedName>
        <fullName evidence="1">Uncharacterized protein</fullName>
    </submittedName>
</protein>
<gene>
    <name evidence="1" type="ORF">GCM10023185_27700</name>
</gene>
<dbReference type="EMBL" id="BAABGZ010000055">
    <property type="protein sequence ID" value="GAA4360914.1"/>
    <property type="molecule type" value="Genomic_DNA"/>
</dbReference>
<dbReference type="Proteomes" id="UP001501153">
    <property type="component" value="Unassembled WGS sequence"/>
</dbReference>
<evidence type="ECO:0000313" key="2">
    <source>
        <dbReference type="Proteomes" id="UP001501153"/>
    </source>
</evidence>
<keyword evidence="2" id="KW-1185">Reference proteome</keyword>
<proteinExistence type="predicted"/>
<comment type="caution">
    <text evidence="1">The sequence shown here is derived from an EMBL/GenBank/DDBJ whole genome shotgun (WGS) entry which is preliminary data.</text>
</comment>